<feature type="compositionally biased region" description="Polar residues" evidence="1">
    <location>
        <begin position="255"/>
        <end position="265"/>
    </location>
</feature>
<reference evidence="3 4" key="1">
    <citation type="journal article" date="2019" name="Fungal Biol. Biotechnol.">
        <title>Draft genome sequence of fastidious pathogen Ceratobasidium theobromae, which causes vascular-streak dieback in Theobroma cacao.</title>
        <authorList>
            <person name="Ali S.S."/>
            <person name="Asman A."/>
            <person name="Shao J."/>
            <person name="Firmansyah A.P."/>
            <person name="Susilo A.W."/>
            <person name="Rosmana A."/>
            <person name="McMahon P."/>
            <person name="Junaid M."/>
            <person name="Guest D."/>
            <person name="Kheng T.Y."/>
            <person name="Meinhardt L.W."/>
            <person name="Bailey B.A."/>
        </authorList>
    </citation>
    <scope>NUCLEOTIDE SEQUENCE [LARGE SCALE GENOMIC DNA]</scope>
    <source>
        <strain evidence="3 4">CT2</strain>
    </source>
</reference>
<proteinExistence type="predicted"/>
<name>A0A5N5QUE6_9AGAM</name>
<keyword evidence="4" id="KW-1185">Reference proteome</keyword>
<dbReference type="AlphaFoldDB" id="A0A5N5QUE6"/>
<evidence type="ECO:0000313" key="4">
    <source>
        <dbReference type="Proteomes" id="UP000383932"/>
    </source>
</evidence>
<protein>
    <submittedName>
        <fullName evidence="3">SKG6 domain containing protein</fullName>
    </submittedName>
</protein>
<evidence type="ECO:0000313" key="3">
    <source>
        <dbReference type="EMBL" id="KAB5595249.1"/>
    </source>
</evidence>
<dbReference type="EMBL" id="SSOP01000011">
    <property type="protein sequence ID" value="KAB5595249.1"/>
    <property type="molecule type" value="Genomic_DNA"/>
</dbReference>
<evidence type="ECO:0000256" key="2">
    <source>
        <dbReference type="SAM" id="Phobius"/>
    </source>
</evidence>
<keyword evidence="2" id="KW-0472">Membrane</keyword>
<feature type="transmembrane region" description="Helical" evidence="2">
    <location>
        <begin position="190"/>
        <end position="212"/>
    </location>
</feature>
<comment type="caution">
    <text evidence="3">The sequence shown here is derived from an EMBL/GenBank/DDBJ whole genome shotgun (WGS) entry which is preliminary data.</text>
</comment>
<evidence type="ECO:0000256" key="1">
    <source>
        <dbReference type="SAM" id="MobiDB-lite"/>
    </source>
</evidence>
<keyword evidence="2" id="KW-1133">Transmembrane helix</keyword>
<sequence>MPRRSVWKRAGPACASGAPTWWNNGRGSTPCDVYQSIMDKCSYTAPALTNNDAYYPVSQALLCMCNTVAYNLGSACQDCQRGTTDQGILFSSYVAGGDGCPANTTTLPDEVAPSEEIPLWAYIDTSTQFWTYFDAQQVTLNSTATTTGIATTTHTSSGTAFMPTITLSDPESTSTATSAPSSSKSVNAGAIGGGVAGGVVLVLLVIGLFLFLRRRRARDSHEDSAAVMGTTGGRNPSSSSDSSLTESGKVGGSSGSHYTPHSQMAQLHHNGGSGILIPSHSTASALSTPVDAPVVPTMPREFASPTPARSLAASPTPTRSVTSPTPSLPVVQKVKRVPVRYSEDEIAQAEEEARKATAQSSTGHQ</sequence>
<feature type="compositionally biased region" description="Low complexity" evidence="1">
    <location>
        <begin position="172"/>
        <end position="186"/>
    </location>
</feature>
<feature type="region of interest" description="Disordered" evidence="1">
    <location>
        <begin position="220"/>
        <end position="330"/>
    </location>
</feature>
<dbReference type="Proteomes" id="UP000383932">
    <property type="component" value="Unassembled WGS sequence"/>
</dbReference>
<organism evidence="3 4">
    <name type="scientific">Ceratobasidium theobromae</name>
    <dbReference type="NCBI Taxonomy" id="1582974"/>
    <lineage>
        <taxon>Eukaryota</taxon>
        <taxon>Fungi</taxon>
        <taxon>Dikarya</taxon>
        <taxon>Basidiomycota</taxon>
        <taxon>Agaricomycotina</taxon>
        <taxon>Agaricomycetes</taxon>
        <taxon>Cantharellales</taxon>
        <taxon>Ceratobasidiaceae</taxon>
        <taxon>Ceratobasidium</taxon>
    </lineage>
</organism>
<feature type="compositionally biased region" description="Low complexity" evidence="1">
    <location>
        <begin position="314"/>
        <end position="330"/>
    </location>
</feature>
<feature type="region of interest" description="Disordered" evidence="1">
    <location>
        <begin position="345"/>
        <end position="365"/>
    </location>
</feature>
<keyword evidence="2" id="KW-0812">Transmembrane</keyword>
<accession>A0A5N5QUE6</accession>
<gene>
    <name evidence="3" type="ORF">CTheo_1327</name>
</gene>
<feature type="region of interest" description="Disordered" evidence="1">
    <location>
        <begin position="160"/>
        <end position="186"/>
    </location>
</feature>
<dbReference type="Gene3D" id="1.20.5.510">
    <property type="entry name" value="Single helix bin"/>
    <property type="match status" value="1"/>
</dbReference>
<dbReference type="OrthoDB" id="2576311at2759"/>